<feature type="signal peptide" evidence="1">
    <location>
        <begin position="1"/>
        <end position="21"/>
    </location>
</feature>
<dbReference type="EMBL" id="JADKCH010000016">
    <property type="protein sequence ID" value="MBK8573319.1"/>
    <property type="molecule type" value="Genomic_DNA"/>
</dbReference>
<dbReference type="InterPro" id="IPR010239">
    <property type="entry name" value="CHP02001"/>
</dbReference>
<evidence type="ECO:0000256" key="1">
    <source>
        <dbReference type="SAM" id="SignalP"/>
    </source>
</evidence>
<accession>A0A936K6W7</accession>
<dbReference type="AlphaFoldDB" id="A0A936K6W7"/>
<dbReference type="NCBIfam" id="TIGR02001">
    <property type="entry name" value="gcw_chp"/>
    <property type="match status" value="1"/>
</dbReference>
<gene>
    <name evidence="2" type="ORF">IPN91_11925</name>
</gene>
<feature type="chain" id="PRO_5037439256" evidence="1">
    <location>
        <begin position="22"/>
        <end position="264"/>
    </location>
</feature>
<protein>
    <submittedName>
        <fullName evidence="2">Uncharacterized protein</fullName>
    </submittedName>
</protein>
<comment type="caution">
    <text evidence="2">The sequence shown here is derived from an EMBL/GenBank/DDBJ whole genome shotgun (WGS) entry which is preliminary data.</text>
</comment>
<evidence type="ECO:0000313" key="2">
    <source>
        <dbReference type="EMBL" id="MBK8573319.1"/>
    </source>
</evidence>
<organism evidence="2 3">
    <name type="scientific">Candidatus Geothrix odensensis</name>
    <dbReference type="NCBI Taxonomy" id="2954440"/>
    <lineage>
        <taxon>Bacteria</taxon>
        <taxon>Pseudomonadati</taxon>
        <taxon>Acidobacteriota</taxon>
        <taxon>Holophagae</taxon>
        <taxon>Holophagales</taxon>
        <taxon>Holophagaceae</taxon>
        <taxon>Geothrix</taxon>
    </lineage>
</organism>
<dbReference type="Pfam" id="PF09694">
    <property type="entry name" value="Gcw_chp"/>
    <property type="match status" value="1"/>
</dbReference>
<keyword evidence="1" id="KW-0732">Signal</keyword>
<name>A0A936K6W7_9BACT</name>
<sequence>MDLFRVLPLSSALAAHLLAQAPATPAPPAPPSILGFALTGSTTIGSQYIFRGLTQTDGRPTVQAELDLVHPTGFYVSAALSNISWITDQFSSGPVSAPVEVDLFGGYKWGFAKDWTLDLGAYRYLYPGDYKSLPGYNPNTTEAYLGLSFRWASLKYSRVVSGGNFGIAQAEGSTYLDLSLTVPLGASGYSVLAHGGKTTYKTSDAALNDLLDYTDYKLGISKEVKGLVLTLAGTNADTKDGGYRNALGRNIGKDRVTFTIAKAF</sequence>
<proteinExistence type="predicted"/>
<reference evidence="2 3" key="1">
    <citation type="submission" date="2020-10" db="EMBL/GenBank/DDBJ databases">
        <title>Connecting structure to function with the recovery of over 1000 high-quality activated sludge metagenome-assembled genomes encoding full-length rRNA genes using long-read sequencing.</title>
        <authorList>
            <person name="Singleton C.M."/>
            <person name="Petriglieri F."/>
            <person name="Kristensen J.M."/>
            <person name="Kirkegaard R.H."/>
            <person name="Michaelsen T.Y."/>
            <person name="Andersen M.H."/>
            <person name="Karst S.M."/>
            <person name="Dueholm M.S."/>
            <person name="Nielsen P.H."/>
            <person name="Albertsen M."/>
        </authorList>
    </citation>
    <scope>NUCLEOTIDE SEQUENCE [LARGE SCALE GENOMIC DNA]</scope>
    <source>
        <strain evidence="2">OdNE_18-Q3-R46-58_MAXAC.008</strain>
    </source>
</reference>
<dbReference type="Proteomes" id="UP000709959">
    <property type="component" value="Unassembled WGS sequence"/>
</dbReference>
<evidence type="ECO:0000313" key="3">
    <source>
        <dbReference type="Proteomes" id="UP000709959"/>
    </source>
</evidence>